<keyword evidence="5 6" id="KW-0472">Membrane</keyword>
<comment type="subcellular location">
    <subcellularLocation>
        <location evidence="1">Cell membrane</location>
        <topology evidence="1">Multi-pass membrane protein</topology>
    </subcellularLocation>
</comment>
<name>A0ABW1F5P3_9ACTN</name>
<evidence type="ECO:0000256" key="2">
    <source>
        <dbReference type="ARBA" id="ARBA00022475"/>
    </source>
</evidence>
<evidence type="ECO:0000256" key="1">
    <source>
        <dbReference type="ARBA" id="ARBA00004651"/>
    </source>
</evidence>
<evidence type="ECO:0000313" key="10">
    <source>
        <dbReference type="Proteomes" id="UP001596067"/>
    </source>
</evidence>
<keyword evidence="2" id="KW-1003">Cell membrane</keyword>
<protein>
    <submittedName>
        <fullName evidence="9">SHOCT domain-containing protein</fullName>
    </submittedName>
</protein>
<proteinExistence type="predicted"/>
<dbReference type="EMBL" id="JBHSOD010000057">
    <property type="protein sequence ID" value="MFC5889440.1"/>
    <property type="molecule type" value="Genomic_DNA"/>
</dbReference>
<feature type="transmembrane region" description="Helical" evidence="6">
    <location>
        <begin position="47"/>
        <end position="65"/>
    </location>
</feature>
<evidence type="ECO:0000256" key="6">
    <source>
        <dbReference type="SAM" id="Phobius"/>
    </source>
</evidence>
<organism evidence="9 10">
    <name type="scientific">Kitasatospora aburaviensis</name>
    <dbReference type="NCBI Taxonomy" id="67265"/>
    <lineage>
        <taxon>Bacteria</taxon>
        <taxon>Bacillati</taxon>
        <taxon>Actinomycetota</taxon>
        <taxon>Actinomycetes</taxon>
        <taxon>Kitasatosporales</taxon>
        <taxon>Streptomycetaceae</taxon>
        <taxon>Kitasatospora</taxon>
    </lineage>
</organism>
<evidence type="ECO:0000256" key="4">
    <source>
        <dbReference type="ARBA" id="ARBA00022989"/>
    </source>
</evidence>
<evidence type="ECO:0000259" key="8">
    <source>
        <dbReference type="Pfam" id="PF13396"/>
    </source>
</evidence>
<dbReference type="Pfam" id="PF09851">
    <property type="entry name" value="SHOCT"/>
    <property type="match status" value="1"/>
</dbReference>
<dbReference type="Proteomes" id="UP001596067">
    <property type="component" value="Unassembled WGS sequence"/>
</dbReference>
<feature type="domain" description="SHOCT" evidence="7">
    <location>
        <begin position="104"/>
        <end position="129"/>
    </location>
</feature>
<reference evidence="10" key="1">
    <citation type="journal article" date="2019" name="Int. J. Syst. Evol. Microbiol.">
        <title>The Global Catalogue of Microorganisms (GCM) 10K type strain sequencing project: providing services to taxonomists for standard genome sequencing and annotation.</title>
        <authorList>
            <consortium name="The Broad Institute Genomics Platform"/>
            <consortium name="The Broad Institute Genome Sequencing Center for Infectious Disease"/>
            <person name="Wu L."/>
            <person name="Ma J."/>
        </authorList>
    </citation>
    <scope>NUCLEOTIDE SEQUENCE [LARGE SCALE GENOMIC DNA]</scope>
    <source>
        <strain evidence="10">CGMCC 4.1469</strain>
    </source>
</reference>
<feature type="transmembrane region" description="Helical" evidence="6">
    <location>
        <begin position="7"/>
        <end position="27"/>
    </location>
</feature>
<keyword evidence="3 6" id="KW-0812">Transmembrane</keyword>
<dbReference type="Pfam" id="PF13396">
    <property type="entry name" value="PLDc_N"/>
    <property type="match status" value="1"/>
</dbReference>
<feature type="domain" description="Cardiolipin synthase N-terminal" evidence="8">
    <location>
        <begin position="20"/>
        <end position="66"/>
    </location>
</feature>
<accession>A0ABW1F5P3</accession>
<keyword evidence="4 6" id="KW-1133">Transmembrane helix</keyword>
<evidence type="ECO:0000256" key="5">
    <source>
        <dbReference type="ARBA" id="ARBA00023136"/>
    </source>
</evidence>
<dbReference type="InterPro" id="IPR018649">
    <property type="entry name" value="SHOCT"/>
</dbReference>
<dbReference type="RefSeq" id="WP_313762173.1">
    <property type="nucleotide sequence ID" value="NZ_JBHSOD010000057.1"/>
</dbReference>
<dbReference type="InterPro" id="IPR027379">
    <property type="entry name" value="CLS_N"/>
</dbReference>
<evidence type="ECO:0000313" key="9">
    <source>
        <dbReference type="EMBL" id="MFC5889440.1"/>
    </source>
</evidence>
<keyword evidence="10" id="KW-1185">Reference proteome</keyword>
<gene>
    <name evidence="9" type="ORF">ACFP0N_31185</name>
</gene>
<evidence type="ECO:0000256" key="3">
    <source>
        <dbReference type="ARBA" id="ARBA00022692"/>
    </source>
</evidence>
<evidence type="ECO:0000259" key="7">
    <source>
        <dbReference type="Pfam" id="PF09851"/>
    </source>
</evidence>
<sequence>MDDYPLLNIFLTTMWFFIWILWFMLLFRVFADLFRDDSVSGWGKAGWSIFVILLPFLGVFVYLIARGKGMGMRETARVQQAEQEFRGYVQEAAGESKKPSTAQELAHLAELRRSGDISEEEYQRAKALVLS</sequence>
<comment type="caution">
    <text evidence="9">The sequence shown here is derived from an EMBL/GenBank/DDBJ whole genome shotgun (WGS) entry which is preliminary data.</text>
</comment>